<reference evidence="1 2" key="1">
    <citation type="submission" date="2015-09" db="EMBL/GenBank/DDBJ databases">
        <title>Trachymyrmex cornetzi WGS genome.</title>
        <authorList>
            <person name="Nygaard S."/>
            <person name="Hu H."/>
            <person name="Boomsma J."/>
            <person name="Zhang G."/>
        </authorList>
    </citation>
    <scope>NUCLEOTIDE SEQUENCE [LARGE SCALE GENOMIC DNA]</scope>
    <source>
        <strain evidence="1">Tcor2-1</strain>
        <tissue evidence="1">Whole body</tissue>
    </source>
</reference>
<dbReference type="InterPro" id="IPR045864">
    <property type="entry name" value="aa-tRNA-synth_II/BPL/LPL"/>
</dbReference>
<dbReference type="Gene3D" id="3.40.50.800">
    <property type="entry name" value="Anticodon-binding domain"/>
    <property type="match status" value="1"/>
</dbReference>
<dbReference type="EMBL" id="KQ978771">
    <property type="protein sequence ID" value="KYN28518.1"/>
    <property type="molecule type" value="Genomic_DNA"/>
</dbReference>
<keyword evidence="1" id="KW-0030">Aminoacyl-tRNA synthetase</keyword>
<proteinExistence type="predicted"/>
<dbReference type="Proteomes" id="UP000078492">
    <property type="component" value="Unassembled WGS sequence"/>
</dbReference>
<dbReference type="PANTHER" id="PTHR42753">
    <property type="entry name" value="MITOCHONDRIAL RIBOSOME PROTEIN L39/PROLYL-TRNA LIGASE FAMILY MEMBER"/>
    <property type="match status" value="1"/>
</dbReference>
<keyword evidence="2" id="KW-1185">Reference proteome</keyword>
<dbReference type="GO" id="GO:0004827">
    <property type="term" value="F:proline-tRNA ligase activity"/>
    <property type="evidence" value="ECO:0007669"/>
    <property type="project" value="TreeGrafter"/>
</dbReference>
<dbReference type="SUPFAM" id="SSF52954">
    <property type="entry name" value="Class II aaRS ABD-related"/>
    <property type="match status" value="1"/>
</dbReference>
<sequence length="268" mass="31066">MKKQCDLISSAGQTVQISNKLLPLKLYQIMKDLYTFDTSLDNARHTYDLVCESYNNIFRQIGINIGDVGTIGGLMSHEYHYVSDIGEDTILQCPSCNFSINQSHTFLLDTKYSQPLEAMFIEQNKPTPMVMSCFGLGLNRIITLVVEILSINDEMRWPVKLASYTVCIIPPKAGSKEESTSAYIEQLFKIFFYKRNIDTILDDRLHYTIGKRLVFVRRLNYLSLAKRQHNRFLYLIPLFEIHDVNNSTYHELSLDQMNDYFNNINVKD</sequence>
<dbReference type="InterPro" id="IPR036621">
    <property type="entry name" value="Anticodon-bd_dom_sf"/>
</dbReference>
<dbReference type="PANTHER" id="PTHR42753:SF10">
    <property type="entry name" value="PROLINE--TRNA LIGASE, MITOCHONDRIAL-RELATED"/>
    <property type="match status" value="1"/>
</dbReference>
<evidence type="ECO:0000313" key="2">
    <source>
        <dbReference type="Proteomes" id="UP000078492"/>
    </source>
</evidence>
<dbReference type="AlphaFoldDB" id="A0A151JPF2"/>
<name>A0A151JPF2_9HYME</name>
<dbReference type="GO" id="GO:0005739">
    <property type="term" value="C:mitochondrion"/>
    <property type="evidence" value="ECO:0007669"/>
    <property type="project" value="TreeGrafter"/>
</dbReference>
<dbReference type="GO" id="GO:0006433">
    <property type="term" value="P:prolyl-tRNA aminoacylation"/>
    <property type="evidence" value="ECO:0007669"/>
    <property type="project" value="TreeGrafter"/>
</dbReference>
<protein>
    <submittedName>
        <fullName evidence="1">Putative prolyl-tRNA synthetase, mitochondrial</fullName>
    </submittedName>
</protein>
<evidence type="ECO:0000313" key="1">
    <source>
        <dbReference type="EMBL" id="KYN28518.1"/>
    </source>
</evidence>
<dbReference type="InterPro" id="IPR050062">
    <property type="entry name" value="Pro-tRNA_synthetase"/>
</dbReference>
<dbReference type="SUPFAM" id="SSF55681">
    <property type="entry name" value="Class II aaRS and biotin synthetases"/>
    <property type="match status" value="1"/>
</dbReference>
<organism evidence="1 2">
    <name type="scientific">Trachymyrmex cornetzi</name>
    <dbReference type="NCBI Taxonomy" id="471704"/>
    <lineage>
        <taxon>Eukaryota</taxon>
        <taxon>Metazoa</taxon>
        <taxon>Ecdysozoa</taxon>
        <taxon>Arthropoda</taxon>
        <taxon>Hexapoda</taxon>
        <taxon>Insecta</taxon>
        <taxon>Pterygota</taxon>
        <taxon>Neoptera</taxon>
        <taxon>Endopterygota</taxon>
        <taxon>Hymenoptera</taxon>
        <taxon>Apocrita</taxon>
        <taxon>Aculeata</taxon>
        <taxon>Formicoidea</taxon>
        <taxon>Formicidae</taxon>
        <taxon>Myrmicinae</taxon>
        <taxon>Trachymyrmex</taxon>
    </lineage>
</organism>
<dbReference type="STRING" id="471704.A0A151JPF2"/>
<gene>
    <name evidence="1" type="ORF">ALC57_02060</name>
</gene>
<dbReference type="Gene3D" id="3.30.930.10">
    <property type="entry name" value="Bira Bifunctional Protein, Domain 2"/>
    <property type="match status" value="1"/>
</dbReference>
<keyword evidence="1" id="KW-0436">Ligase</keyword>
<accession>A0A151JPF2</accession>